<dbReference type="Proteomes" id="UP000014923">
    <property type="component" value="Unassembled WGS sequence"/>
</dbReference>
<name>R7RS41_9CLOT</name>
<sequence length="150" mass="16539">MVIYLGLLLPVGSSDTTRGHAGPAHKPSYLVLLQVGFTEPHCRQCAGELLPHLSTLTTQQLLHSSIIRLIVAVYLCCTFLRVAPTGCYPAPCPMELGLSSPMITHGSDHLAYSIFNSSPHEKIISSKIYIVNKNIFTFKIFYMKLYGCLV</sequence>
<keyword evidence="2" id="KW-1185">Reference proteome</keyword>
<accession>R7RS41</accession>
<reference evidence="1" key="1">
    <citation type="submission" date="2013-03" db="EMBL/GenBank/DDBJ databases">
        <title>Draft genome sequence of the hydrogen-ethanol-producing anaerobic alkalithermophilic Caloramator celere.</title>
        <authorList>
            <person name="Ciranna A."/>
            <person name="Larjo A."/>
            <person name="Kivisto A."/>
            <person name="Santala V."/>
            <person name="Roos C."/>
            <person name="Karp M."/>
        </authorList>
    </citation>
    <scope>NUCLEOTIDE SEQUENCE [LARGE SCALE GENOMIC DNA]</scope>
    <source>
        <strain evidence="1">DSM 8682</strain>
    </source>
</reference>
<proteinExistence type="predicted"/>
<evidence type="ECO:0000313" key="1">
    <source>
        <dbReference type="EMBL" id="CDF58050.1"/>
    </source>
</evidence>
<protein>
    <submittedName>
        <fullName evidence="1">Uncharacterized protein</fullName>
    </submittedName>
</protein>
<dbReference type="EMBL" id="CAVN010000093">
    <property type="protein sequence ID" value="CDF58050.1"/>
    <property type="molecule type" value="Genomic_DNA"/>
</dbReference>
<evidence type="ECO:0000313" key="2">
    <source>
        <dbReference type="Proteomes" id="UP000014923"/>
    </source>
</evidence>
<dbReference type="HOGENOM" id="CLU_1739646_0_0_9"/>
<comment type="caution">
    <text evidence="1">The sequence shown here is derived from an EMBL/GenBank/DDBJ whole genome shotgun (WGS) entry which is preliminary data.</text>
</comment>
<gene>
    <name evidence="1" type="ORF">TCEL_01964</name>
</gene>
<dbReference type="AlphaFoldDB" id="R7RS41"/>
<organism evidence="1 2">
    <name type="scientific">Thermobrachium celere DSM 8682</name>
    <dbReference type="NCBI Taxonomy" id="941824"/>
    <lineage>
        <taxon>Bacteria</taxon>
        <taxon>Bacillati</taxon>
        <taxon>Bacillota</taxon>
        <taxon>Clostridia</taxon>
        <taxon>Eubacteriales</taxon>
        <taxon>Clostridiaceae</taxon>
        <taxon>Thermobrachium</taxon>
    </lineage>
</organism>
<dbReference type="AntiFam" id="ANF00044">
    <property type="entry name" value="Antisense to RNaseP"/>
</dbReference>
<dbReference type="AntiFam" id="ANF00041">
    <property type="entry name" value="Antisense to RNaseP"/>
</dbReference>